<dbReference type="eggNOG" id="COG3165">
    <property type="taxonomic scope" value="Bacteria"/>
</dbReference>
<dbReference type="STRING" id="1179155.CF67_17053"/>
<evidence type="ECO:0000313" key="3">
    <source>
        <dbReference type="EMBL" id="KEY91448.1"/>
    </source>
</evidence>
<comment type="similarity">
    <text evidence="1">Belongs to the UbiJ family.</text>
</comment>
<evidence type="ECO:0000256" key="1">
    <source>
        <dbReference type="HAMAP-Rule" id="MF_02215"/>
    </source>
</evidence>
<evidence type="ECO:0000313" key="4">
    <source>
        <dbReference type="Proteomes" id="UP000053784"/>
    </source>
</evidence>
<comment type="pathway">
    <text evidence="1">Cofactor biosynthesis; ubiquinone biosynthesis.</text>
</comment>
<sequence length="202" mass="23355">MSLKILAIAILDTLLSKSINNNPELIVRLLPLKGKVIQIHAKEFNSTLTFLFNQKIDILGNYEGESDCYLALDFSALIQLLKQTDAINLIKQDKILYRGNIQLAQKFFQLVIDCKLHDVEEWLSYAAGDVVSHTIVQNLKSLIFFIQKRMAKNQNYLSQFFSEEQNFFPAPLEISYFFDQIDHIKNKATHLEMRLSKLLENT</sequence>
<dbReference type="RefSeq" id="WP_034413638.1">
    <property type="nucleotide sequence ID" value="NZ_JGVK01000009.1"/>
</dbReference>
<feature type="domain" description="SCP2" evidence="2">
    <location>
        <begin position="23"/>
        <end position="110"/>
    </location>
</feature>
<keyword evidence="1" id="KW-0963">Cytoplasm</keyword>
<name>A0A084CNR9_9GAMM</name>
<dbReference type="GO" id="GO:0006744">
    <property type="term" value="P:ubiquinone biosynthetic process"/>
    <property type="evidence" value="ECO:0007669"/>
    <property type="project" value="UniProtKB-UniRule"/>
</dbReference>
<dbReference type="EMBL" id="JGVK01000009">
    <property type="protein sequence ID" value="KEY91448.1"/>
    <property type="molecule type" value="Genomic_DNA"/>
</dbReference>
<dbReference type="Pfam" id="PF02036">
    <property type="entry name" value="SCP2"/>
    <property type="match status" value="1"/>
</dbReference>
<dbReference type="OrthoDB" id="5801225at2"/>
<dbReference type="Proteomes" id="UP000053784">
    <property type="component" value="Unassembled WGS sequence"/>
</dbReference>
<organism evidence="3 4">
    <name type="scientific">Candidatus Photodesmus blepharonis</name>
    <dbReference type="NCBI Taxonomy" id="1179155"/>
    <lineage>
        <taxon>Bacteria</taxon>
        <taxon>Pseudomonadati</taxon>
        <taxon>Pseudomonadota</taxon>
        <taxon>Gammaproteobacteria</taxon>
        <taxon>Vibrionales</taxon>
        <taxon>Vibrionaceae</taxon>
        <taxon>Candidatus Photodesmus</taxon>
    </lineage>
</organism>
<comment type="function">
    <text evidence="1">Required for ubiquinone (coenzyme Q) biosynthesis. Binds hydrophobic ubiquinone biosynthetic intermediates via its SCP2 domain and is essential for the stability of the Ubi complex. May constitute a docking platform where Ubi enzymes assemble and access their SCP2-bound polyprenyl substrates.</text>
</comment>
<accession>A0A084CNR9</accession>
<dbReference type="AlphaFoldDB" id="A0A084CNR9"/>
<dbReference type="UniPathway" id="UPA00232"/>
<dbReference type="HAMAP" id="MF_02215">
    <property type="entry name" value="UbiJ"/>
    <property type="match status" value="1"/>
</dbReference>
<dbReference type="PANTHER" id="PTHR38693">
    <property type="entry name" value="UBIQUINONE BIOSYNTHESIS PROTEIN UBIJ"/>
    <property type="match status" value="1"/>
</dbReference>
<comment type="subcellular location">
    <subcellularLocation>
        <location evidence="1">Cytoplasm</location>
    </subcellularLocation>
</comment>
<evidence type="ECO:0000259" key="2">
    <source>
        <dbReference type="Pfam" id="PF02036"/>
    </source>
</evidence>
<dbReference type="PANTHER" id="PTHR38693:SF1">
    <property type="entry name" value="UBIQUINONE BIOSYNTHESIS ACCESSORY FACTOR UBIJ"/>
    <property type="match status" value="1"/>
</dbReference>
<protein>
    <recommendedName>
        <fullName evidence="1">Ubiquinone biosynthesis accessory factor UbiJ</fullName>
    </recommendedName>
</protein>
<dbReference type="GO" id="GO:0005737">
    <property type="term" value="C:cytoplasm"/>
    <property type="evidence" value="ECO:0007669"/>
    <property type="project" value="UniProtKB-SubCell"/>
</dbReference>
<keyword evidence="1" id="KW-0831">Ubiquinone biosynthesis</keyword>
<dbReference type="InterPro" id="IPR003033">
    <property type="entry name" value="SCP2_sterol-bd_dom"/>
</dbReference>
<proteinExistence type="inferred from homology"/>
<comment type="caution">
    <text evidence="3">The sequence shown here is derived from an EMBL/GenBank/DDBJ whole genome shotgun (WGS) entry which is preliminary data.</text>
</comment>
<reference evidence="3 4" key="1">
    <citation type="submission" date="2014-03" db="EMBL/GenBank/DDBJ databases">
        <title>Selection and divergence in the genomes of co-occurring obligate luminous symbionts with specific hosts.</title>
        <authorList>
            <person name="Hendry T.A."/>
            <person name="de Wet J.R."/>
            <person name="Dunlap P.V."/>
        </authorList>
    </citation>
    <scope>NUCLEOTIDE SEQUENCE [LARGE SCALE GENOMIC DNA]</scope>
    <source>
        <strain evidence="3 4">Ppalp.1</strain>
    </source>
</reference>
<dbReference type="InterPro" id="IPR038989">
    <property type="entry name" value="UbiJ"/>
</dbReference>
<gene>
    <name evidence="1" type="primary">ubiJ</name>
    <name evidence="3" type="ORF">CF67_17053</name>
</gene>
<keyword evidence="4" id="KW-1185">Reference proteome</keyword>